<evidence type="ECO:0000256" key="3">
    <source>
        <dbReference type="ARBA" id="ARBA00004752"/>
    </source>
</evidence>
<evidence type="ECO:0000256" key="24">
    <source>
        <dbReference type="ARBA" id="ARBA00034000"/>
    </source>
</evidence>
<dbReference type="InterPro" id="IPR001264">
    <property type="entry name" value="Glyco_trans_51"/>
</dbReference>
<evidence type="ECO:0000313" key="34">
    <source>
        <dbReference type="Proteomes" id="UP000249458"/>
    </source>
</evidence>
<evidence type="ECO:0000256" key="8">
    <source>
        <dbReference type="ARBA" id="ARBA00022475"/>
    </source>
</evidence>
<evidence type="ECO:0000256" key="4">
    <source>
        <dbReference type="ARBA" id="ARBA00007090"/>
    </source>
</evidence>
<dbReference type="GO" id="GO:0046677">
    <property type="term" value="P:response to antibiotic"/>
    <property type="evidence" value="ECO:0007669"/>
    <property type="project" value="UniProtKB-KW"/>
</dbReference>
<name>A0A364LND3_9GAMM</name>
<dbReference type="GO" id="GO:0071555">
    <property type="term" value="P:cell wall organization"/>
    <property type="evidence" value="ECO:0007669"/>
    <property type="project" value="UniProtKB-KW"/>
</dbReference>
<evidence type="ECO:0000256" key="29">
    <source>
        <dbReference type="SAM" id="Phobius"/>
    </source>
</evidence>
<dbReference type="FunFam" id="1.10.3810.10:FF:000003">
    <property type="entry name" value="Penicillin-binding protein 1a"/>
    <property type="match status" value="1"/>
</dbReference>
<keyword evidence="14 29" id="KW-0812">Transmembrane</keyword>
<evidence type="ECO:0000256" key="19">
    <source>
        <dbReference type="ARBA" id="ARBA00022989"/>
    </source>
</evidence>
<keyword evidence="18" id="KW-0573">Peptidoglycan synthesis</keyword>
<evidence type="ECO:0000256" key="27">
    <source>
        <dbReference type="ARBA" id="ARBA00060592"/>
    </source>
</evidence>
<proteinExistence type="inferred from homology"/>
<evidence type="ECO:0000256" key="6">
    <source>
        <dbReference type="ARBA" id="ARBA00012448"/>
    </source>
</evidence>
<evidence type="ECO:0000256" key="16">
    <source>
        <dbReference type="ARBA" id="ARBA00022960"/>
    </source>
</evidence>
<evidence type="ECO:0000256" key="22">
    <source>
        <dbReference type="ARBA" id="ARBA00023268"/>
    </source>
</evidence>
<dbReference type="SUPFAM" id="SSF53955">
    <property type="entry name" value="Lysozyme-like"/>
    <property type="match status" value="1"/>
</dbReference>
<feature type="domain" description="Penicillin-binding protein OB-like" evidence="32">
    <location>
        <begin position="320"/>
        <end position="427"/>
    </location>
</feature>
<dbReference type="GO" id="GO:0008658">
    <property type="term" value="F:penicillin binding"/>
    <property type="evidence" value="ECO:0007669"/>
    <property type="project" value="InterPro"/>
</dbReference>
<dbReference type="UniPathway" id="UPA00219"/>
<dbReference type="RefSeq" id="WP_112218187.1">
    <property type="nucleotide sequence ID" value="NZ_MVJN01000001.1"/>
</dbReference>
<comment type="pathway">
    <text evidence="3">Cell wall biogenesis; peptidoglycan biosynthesis.</text>
</comment>
<dbReference type="PANTHER" id="PTHR32282">
    <property type="entry name" value="BINDING PROTEIN TRANSPEPTIDASE, PUTATIVE-RELATED"/>
    <property type="match status" value="1"/>
</dbReference>
<dbReference type="Gene3D" id="1.10.3810.10">
    <property type="entry name" value="Biosynthetic peptidoglycan transglycosylase-like"/>
    <property type="match status" value="1"/>
</dbReference>
<keyword evidence="12" id="KW-0328">Glycosyltransferase</keyword>
<dbReference type="InterPro" id="IPR012338">
    <property type="entry name" value="Beta-lactam/transpept-like"/>
</dbReference>
<feature type="domain" description="Glycosyl transferase family 51" evidence="31">
    <location>
        <begin position="59"/>
        <end position="233"/>
    </location>
</feature>
<evidence type="ECO:0000256" key="7">
    <source>
        <dbReference type="ARBA" id="ARBA00018638"/>
    </source>
</evidence>
<evidence type="ECO:0000256" key="9">
    <source>
        <dbReference type="ARBA" id="ARBA00022519"/>
    </source>
</evidence>
<keyword evidence="16" id="KW-0133">Cell shape</keyword>
<keyword evidence="15" id="KW-0378">Hydrolase</keyword>
<keyword evidence="10" id="KW-0121">Carboxypeptidase</keyword>
<dbReference type="EC" id="3.4.16.4" evidence="6"/>
<dbReference type="InterPro" id="IPR031376">
    <property type="entry name" value="PCB_OB"/>
</dbReference>
<evidence type="ECO:0000256" key="28">
    <source>
        <dbReference type="SAM" id="MobiDB-lite"/>
    </source>
</evidence>
<evidence type="ECO:0000259" key="31">
    <source>
        <dbReference type="Pfam" id="PF00912"/>
    </source>
</evidence>
<dbReference type="AlphaFoldDB" id="A0A364LND3"/>
<evidence type="ECO:0000256" key="15">
    <source>
        <dbReference type="ARBA" id="ARBA00022801"/>
    </source>
</evidence>
<dbReference type="GO" id="GO:0030288">
    <property type="term" value="C:outer membrane-bounded periplasmic space"/>
    <property type="evidence" value="ECO:0007669"/>
    <property type="project" value="TreeGrafter"/>
</dbReference>
<comment type="similarity">
    <text evidence="4">In the C-terminal section; belongs to the transpeptidase family.</text>
</comment>
<dbReference type="InterPro" id="IPR050396">
    <property type="entry name" value="Glycosyltr_51/Transpeptidase"/>
</dbReference>
<evidence type="ECO:0000256" key="20">
    <source>
        <dbReference type="ARBA" id="ARBA00023136"/>
    </source>
</evidence>
<evidence type="ECO:0000256" key="18">
    <source>
        <dbReference type="ARBA" id="ARBA00022984"/>
    </source>
</evidence>
<dbReference type="GO" id="GO:0005886">
    <property type="term" value="C:plasma membrane"/>
    <property type="evidence" value="ECO:0007669"/>
    <property type="project" value="UniProtKB-SubCell"/>
</dbReference>
<evidence type="ECO:0000256" key="25">
    <source>
        <dbReference type="ARBA" id="ARBA00044770"/>
    </source>
</evidence>
<evidence type="ECO:0000256" key="26">
    <source>
        <dbReference type="ARBA" id="ARBA00049902"/>
    </source>
</evidence>
<evidence type="ECO:0000256" key="1">
    <source>
        <dbReference type="ARBA" id="ARBA00002624"/>
    </source>
</evidence>
<keyword evidence="13" id="KW-0808">Transferase</keyword>
<dbReference type="Pfam" id="PF00912">
    <property type="entry name" value="Transgly"/>
    <property type="match status" value="1"/>
</dbReference>
<dbReference type="Pfam" id="PF00905">
    <property type="entry name" value="Transpeptidase"/>
    <property type="match status" value="1"/>
</dbReference>
<keyword evidence="11" id="KW-0645">Protease</keyword>
<evidence type="ECO:0000256" key="13">
    <source>
        <dbReference type="ARBA" id="ARBA00022679"/>
    </source>
</evidence>
<evidence type="ECO:0000256" key="2">
    <source>
        <dbReference type="ARBA" id="ARBA00004249"/>
    </source>
</evidence>
<dbReference type="PANTHER" id="PTHR32282:SF27">
    <property type="entry name" value="PENICILLIN-BINDING PROTEIN 1A"/>
    <property type="match status" value="1"/>
</dbReference>
<dbReference type="GO" id="GO:0008360">
    <property type="term" value="P:regulation of cell shape"/>
    <property type="evidence" value="ECO:0007669"/>
    <property type="project" value="UniProtKB-KW"/>
</dbReference>
<dbReference type="EC" id="2.4.99.28" evidence="25"/>
<dbReference type="GO" id="GO:0006508">
    <property type="term" value="P:proteolysis"/>
    <property type="evidence" value="ECO:0007669"/>
    <property type="project" value="UniProtKB-KW"/>
</dbReference>
<dbReference type="EMBL" id="MVJN01000001">
    <property type="protein sequence ID" value="RAP38545.1"/>
    <property type="molecule type" value="Genomic_DNA"/>
</dbReference>
<dbReference type="GO" id="GO:0009252">
    <property type="term" value="P:peptidoglycan biosynthetic process"/>
    <property type="evidence" value="ECO:0007669"/>
    <property type="project" value="UniProtKB-UniPathway"/>
</dbReference>
<keyword evidence="17" id="KW-0735">Signal-anchor</keyword>
<evidence type="ECO:0000256" key="11">
    <source>
        <dbReference type="ARBA" id="ARBA00022670"/>
    </source>
</evidence>
<evidence type="ECO:0000256" key="12">
    <source>
        <dbReference type="ARBA" id="ARBA00022676"/>
    </source>
</evidence>
<keyword evidence="21" id="KW-0046">Antibiotic resistance</keyword>
<keyword evidence="22" id="KW-0511">Multifunctional enzyme</keyword>
<protein>
    <recommendedName>
        <fullName evidence="7">Penicillin-binding protein 1A</fullName>
        <ecNumber evidence="25">2.4.99.28</ecNumber>
        <ecNumber evidence="6">3.4.16.4</ecNumber>
    </recommendedName>
</protein>
<evidence type="ECO:0000256" key="5">
    <source>
        <dbReference type="ARBA" id="ARBA00007739"/>
    </source>
</evidence>
<dbReference type="Gene3D" id="3.40.710.10">
    <property type="entry name" value="DD-peptidase/beta-lactamase superfamily"/>
    <property type="match status" value="2"/>
</dbReference>
<dbReference type="NCBIfam" id="TIGR02074">
    <property type="entry name" value="PBP_1a_fam"/>
    <property type="match status" value="1"/>
</dbReference>
<dbReference type="SUPFAM" id="SSF56601">
    <property type="entry name" value="beta-lactamase/transpeptidase-like"/>
    <property type="match status" value="1"/>
</dbReference>
<comment type="caution">
    <text evidence="33">The sequence shown here is derived from an EMBL/GenBank/DDBJ whole genome shotgun (WGS) entry which is preliminary data.</text>
</comment>
<feature type="region of interest" description="Disordered" evidence="28">
    <location>
        <begin position="762"/>
        <end position="789"/>
    </location>
</feature>
<comment type="catalytic activity">
    <reaction evidence="26">
        <text>[GlcNAc-(1-&gt;4)-Mur2Ac(oyl-L-Ala-gamma-D-Glu-L-Lys-D-Ala-D-Ala)](n)-di-trans,octa-cis-undecaprenyl diphosphate + beta-D-GlcNAc-(1-&gt;4)-Mur2Ac(oyl-L-Ala-gamma-D-Glu-L-Lys-D-Ala-D-Ala)-di-trans,octa-cis-undecaprenyl diphosphate = [GlcNAc-(1-&gt;4)-Mur2Ac(oyl-L-Ala-gamma-D-Glu-L-Lys-D-Ala-D-Ala)](n+1)-di-trans,octa-cis-undecaprenyl diphosphate + di-trans,octa-cis-undecaprenyl diphosphate + H(+)</text>
        <dbReference type="Rhea" id="RHEA:23708"/>
        <dbReference type="Rhea" id="RHEA-COMP:9602"/>
        <dbReference type="Rhea" id="RHEA-COMP:9603"/>
        <dbReference type="ChEBI" id="CHEBI:15378"/>
        <dbReference type="ChEBI" id="CHEBI:58405"/>
        <dbReference type="ChEBI" id="CHEBI:60033"/>
        <dbReference type="ChEBI" id="CHEBI:78435"/>
        <dbReference type="EC" id="2.4.99.28"/>
    </reaction>
</comment>
<evidence type="ECO:0000259" key="30">
    <source>
        <dbReference type="Pfam" id="PF00905"/>
    </source>
</evidence>
<comment type="similarity">
    <text evidence="5">In the N-terminal section; belongs to the glycosyltransferase 51 family.</text>
</comment>
<sequence length="789" mass="87860">MKKMIYFWRKGLWALLSLFFVGVVGVSFLYLYLESQLPNVDSLKTVHLQVPLRVYTQDGKLIQEYGEKRRIPLTYDEIPKTLVFALLATEDQRFFEHPGVDVMGLGRAMVNMIQTGSKSQGGSTITMQVARNFFLSRKKTFLRKFNEILLAIKIDRELSKEKILELYLNKIYLGNRAYGVGAAAKVYYGKQLKDLNLAELATIAGLPQAPSTQNPIINPAAAKKRRDHVLERLLEEKYITQEQYNEAIQQPITAKYHGPNIEVSAPYVAEMIRQSLYDHYGENAYTKGYKVYTTINSNLQLAANQAVFSQLMAYDHRHGYRGAVANVGPVNDQSPAAARKLLASYPTVNDLQPVVILSLKDKEATALMRDGNSITIKWEGMSWARPALRKGWMGKAPQNAHQVFKIGDIVYVNQKENDWMLNQVPQAEAALIALNPQNGAIEALVGGFNFEKSKFNRVTQSSRQPGSSFKPFVYAAALNKDYTLATLVNDSPIVVDDPSQPTLWRPHNDNQTFNGPMRLKEALIRSRNLVSIRVLDDLGFDYTIDFVSRFGFRKQQLPRALSLALGSLSVSPLELTAAYAVFANGGYRVEPYLIDHISDEDGNILLRAKPAVVCDNCAQARSDSDSFAPRVIPADIAFLMNTALKDVVQQGTARAARVLNRQDLAGKTGTTNDQVDAWFAGFTPNLVATAWVGYDTPQSLHEYGATVALPMWIEFMKTALKNVAEQSLTKPENVVAVRIDPKTGLLANENQSNAIVEYFREQDVPTEEGAPVTAGSSSSSSSEESENLF</sequence>
<evidence type="ECO:0000313" key="33">
    <source>
        <dbReference type="EMBL" id="RAP38545.1"/>
    </source>
</evidence>
<keyword evidence="20 29" id="KW-0472">Membrane</keyword>
<accession>A0A364LND3</accession>
<comment type="subcellular location">
    <subcellularLocation>
        <location evidence="2">Cell inner membrane</location>
        <topology evidence="2">Single-pass type II membrane protein</topology>
    </subcellularLocation>
</comment>
<evidence type="ECO:0000256" key="23">
    <source>
        <dbReference type="ARBA" id="ARBA00023316"/>
    </source>
</evidence>
<dbReference type="Pfam" id="PF17092">
    <property type="entry name" value="PCB_OB"/>
    <property type="match status" value="1"/>
</dbReference>
<reference evidence="33 34" key="1">
    <citation type="submission" date="2017-02" db="EMBL/GenBank/DDBJ databases">
        <title>Legionella quilivanii strain from human: case report and whole genome sequencing analysis.</title>
        <authorList>
            <person name="Lalancette C."/>
            <person name="Leduc J.-M."/>
            <person name="Levesque S."/>
            <person name="Fournier E."/>
            <person name="Saoud J."/>
            <person name="Faucher S.P."/>
            <person name="Bernard K."/>
            <person name="Martineau C."/>
            <person name="Longtin J."/>
        </authorList>
    </citation>
    <scope>NUCLEOTIDE SEQUENCE [LARGE SCALE GENOMIC DNA]</scope>
    <source>
        <strain evidence="33 34">ID143958</strain>
    </source>
</reference>
<comment type="catalytic activity">
    <reaction evidence="24">
        <text>Preferential cleavage: (Ac)2-L-Lys-D-Ala-|-D-Ala. Also transpeptidation of peptidyl-alanyl moieties that are N-acyl substituents of D-alanine.</text>
        <dbReference type="EC" id="3.4.16.4"/>
    </reaction>
</comment>
<dbReference type="InterPro" id="IPR036950">
    <property type="entry name" value="PBP_transglycosylase"/>
</dbReference>
<keyword evidence="9" id="KW-0997">Cell inner membrane</keyword>
<comment type="pathway">
    <text evidence="27">Glycan biosynthesis.</text>
</comment>
<dbReference type="InterPro" id="IPR001460">
    <property type="entry name" value="PCN-bd_Tpept"/>
</dbReference>
<keyword evidence="23" id="KW-0961">Cell wall biogenesis/degradation</keyword>
<feature type="domain" description="Penicillin-binding protein transpeptidase" evidence="30">
    <location>
        <begin position="431"/>
        <end position="707"/>
    </location>
</feature>
<comment type="function">
    <text evidence="1">Cell wall formation. Synthesis of cross-linked peptidoglycan from the lipid intermediates. The enzyme has a penicillin-insensitive transglycosylase N-terminal domain (formation of linear glycan strands) and a penicillin-sensitive transpeptidase C-terminal domain (cross-linking of the peptide subunits).</text>
</comment>
<gene>
    <name evidence="33" type="ORF">B1207_01280</name>
</gene>
<organism evidence="33 34">
    <name type="scientific">Legionella quinlivanii</name>
    <dbReference type="NCBI Taxonomy" id="45073"/>
    <lineage>
        <taxon>Bacteria</taxon>
        <taxon>Pseudomonadati</taxon>
        <taxon>Pseudomonadota</taxon>
        <taxon>Gammaproteobacteria</taxon>
        <taxon>Legionellales</taxon>
        <taxon>Legionellaceae</taxon>
        <taxon>Legionella</taxon>
    </lineage>
</organism>
<feature type="transmembrane region" description="Helical" evidence="29">
    <location>
        <begin position="12"/>
        <end position="33"/>
    </location>
</feature>
<keyword evidence="19 29" id="KW-1133">Transmembrane helix</keyword>
<evidence type="ECO:0000256" key="17">
    <source>
        <dbReference type="ARBA" id="ARBA00022968"/>
    </source>
</evidence>
<evidence type="ECO:0000256" key="10">
    <source>
        <dbReference type="ARBA" id="ARBA00022645"/>
    </source>
</evidence>
<dbReference type="GO" id="GO:0008955">
    <property type="term" value="F:peptidoglycan glycosyltransferase activity"/>
    <property type="evidence" value="ECO:0007669"/>
    <property type="project" value="UniProtKB-EC"/>
</dbReference>
<dbReference type="GO" id="GO:0009002">
    <property type="term" value="F:serine-type D-Ala-D-Ala carboxypeptidase activity"/>
    <property type="evidence" value="ECO:0007669"/>
    <property type="project" value="UniProtKB-EC"/>
</dbReference>
<dbReference type="Proteomes" id="UP000249458">
    <property type="component" value="Unassembled WGS sequence"/>
</dbReference>
<evidence type="ECO:0000256" key="21">
    <source>
        <dbReference type="ARBA" id="ARBA00023251"/>
    </source>
</evidence>
<dbReference type="InterPro" id="IPR023346">
    <property type="entry name" value="Lysozyme-like_dom_sf"/>
</dbReference>
<keyword evidence="8" id="KW-1003">Cell membrane</keyword>
<evidence type="ECO:0000259" key="32">
    <source>
        <dbReference type="Pfam" id="PF17092"/>
    </source>
</evidence>
<evidence type="ECO:0000256" key="14">
    <source>
        <dbReference type="ARBA" id="ARBA00022692"/>
    </source>
</evidence>